<organism evidence="1 2">
    <name type="scientific">Pseudomonas tensinigenes</name>
    <dbReference type="NCBI Taxonomy" id="2745511"/>
    <lineage>
        <taxon>Bacteria</taxon>
        <taxon>Pseudomonadati</taxon>
        <taxon>Pseudomonadota</taxon>
        <taxon>Gammaproteobacteria</taxon>
        <taxon>Pseudomonadales</taxon>
        <taxon>Pseudomonadaceae</taxon>
        <taxon>Pseudomonas</taxon>
    </lineage>
</organism>
<dbReference type="NCBIfam" id="TIGR00278">
    <property type="entry name" value="membrane protein insertion efficiency factor YidD"/>
    <property type="match status" value="1"/>
</dbReference>
<reference evidence="1 2" key="1">
    <citation type="journal article" date="2020" name="Microorganisms">
        <title>Reliable Identification of Environmental Pseudomonas Isolates Using the rpoD Gene.</title>
        <authorList>
            <consortium name="The Broad Institute Genome Sequencing Platform"/>
            <person name="Girard L."/>
            <person name="Lood C."/>
            <person name="Rokni-Zadeh H."/>
            <person name="van Noort V."/>
            <person name="Lavigne R."/>
            <person name="De Mot R."/>
        </authorList>
    </citation>
    <scope>NUCLEOTIDE SEQUENCE [LARGE SCALE GENOMIC DNA]</scope>
    <source>
        <strain evidence="1 2">ZA 5.3</strain>
    </source>
</reference>
<dbReference type="EMBL" id="CP077089">
    <property type="protein sequence ID" value="QXI04003.1"/>
    <property type="molecule type" value="Genomic_DNA"/>
</dbReference>
<evidence type="ECO:0000313" key="1">
    <source>
        <dbReference type="EMBL" id="QXI04003.1"/>
    </source>
</evidence>
<evidence type="ECO:0000313" key="2">
    <source>
        <dbReference type="Proteomes" id="UP000646386"/>
    </source>
</evidence>
<keyword evidence="2" id="KW-1185">Reference proteome</keyword>
<protein>
    <submittedName>
        <fullName evidence="1">Membrane protein insertion efficiency factor YidD</fullName>
    </submittedName>
</protein>
<dbReference type="Pfam" id="PF01809">
    <property type="entry name" value="YidD"/>
    <property type="match status" value="1"/>
</dbReference>
<sequence length="68" mass="7834">MMVPIAIMAIRCYQKMAPERLRSACRFEPSCSNYSILAFQKYGFLKGCDLTARRICRCRYPNGGTDYP</sequence>
<dbReference type="SMART" id="SM01234">
    <property type="entry name" value="Haemolytic"/>
    <property type="match status" value="1"/>
</dbReference>
<dbReference type="InterPro" id="IPR002696">
    <property type="entry name" value="Membr_insert_effic_factor_YidD"/>
</dbReference>
<accession>A0ABX8PSN4</accession>
<gene>
    <name evidence="1" type="primary">yidD</name>
    <name evidence="1" type="ORF">HU718_018400</name>
</gene>
<reference evidence="1 2" key="2">
    <citation type="journal article" date="2021" name="Microorganisms">
        <title>The Ever-Expanding Pseudomonas Genus: Description of 43 New Species and Partition of the Pseudomonas putida Group.</title>
        <authorList>
            <person name="Girard L."/>
            <person name="Lood C."/>
            <person name="Hofte M."/>
            <person name="Vandamme P."/>
            <person name="Rokni-Zadeh H."/>
            <person name="van Noort V."/>
            <person name="Lavigne R."/>
            <person name="De Mot R."/>
        </authorList>
    </citation>
    <scope>NUCLEOTIDE SEQUENCE [LARGE SCALE GENOMIC DNA]</scope>
    <source>
        <strain evidence="1 2">ZA 5.3</strain>
    </source>
</reference>
<dbReference type="Proteomes" id="UP000646386">
    <property type="component" value="Chromosome"/>
</dbReference>
<dbReference type="PANTHER" id="PTHR33383:SF1">
    <property type="entry name" value="MEMBRANE PROTEIN INSERTION EFFICIENCY FACTOR-RELATED"/>
    <property type="match status" value="1"/>
</dbReference>
<proteinExistence type="predicted"/>
<dbReference type="PANTHER" id="PTHR33383">
    <property type="entry name" value="MEMBRANE PROTEIN INSERTION EFFICIENCY FACTOR-RELATED"/>
    <property type="match status" value="1"/>
</dbReference>
<name>A0ABX8PSN4_9PSED</name>